<keyword evidence="2" id="KW-0472">Membrane</keyword>
<organism evidence="3 4">
    <name type="scientific">Candidatus Tanganyikabacteria bacterium</name>
    <dbReference type="NCBI Taxonomy" id="2961651"/>
    <lineage>
        <taxon>Bacteria</taxon>
        <taxon>Bacillati</taxon>
        <taxon>Candidatus Sericytochromatia</taxon>
        <taxon>Candidatus Tanganyikabacteria</taxon>
    </lineage>
</organism>
<feature type="compositionally biased region" description="Basic and acidic residues" evidence="1">
    <location>
        <begin position="45"/>
        <end position="63"/>
    </location>
</feature>
<gene>
    <name evidence="3" type="ORF">FJZ00_11170</name>
</gene>
<protein>
    <submittedName>
        <fullName evidence="3">Uncharacterized protein</fullName>
    </submittedName>
</protein>
<accession>A0A938BP05</accession>
<keyword evidence="2" id="KW-1133">Transmembrane helix</keyword>
<evidence type="ECO:0000313" key="3">
    <source>
        <dbReference type="EMBL" id="MBM3275705.1"/>
    </source>
</evidence>
<feature type="compositionally biased region" description="Pro residues" evidence="1">
    <location>
        <begin position="65"/>
        <end position="91"/>
    </location>
</feature>
<keyword evidence="2" id="KW-0812">Transmembrane</keyword>
<feature type="compositionally biased region" description="Low complexity" evidence="1">
    <location>
        <begin position="1"/>
        <end position="11"/>
    </location>
</feature>
<evidence type="ECO:0000313" key="4">
    <source>
        <dbReference type="Proteomes" id="UP000703893"/>
    </source>
</evidence>
<evidence type="ECO:0000256" key="2">
    <source>
        <dbReference type="SAM" id="Phobius"/>
    </source>
</evidence>
<evidence type="ECO:0000256" key="1">
    <source>
        <dbReference type="SAM" id="MobiDB-lite"/>
    </source>
</evidence>
<feature type="region of interest" description="Disordered" evidence="1">
    <location>
        <begin position="45"/>
        <end position="98"/>
    </location>
</feature>
<reference evidence="3 4" key="1">
    <citation type="submission" date="2019-03" db="EMBL/GenBank/DDBJ databases">
        <title>Lake Tanganyika Metagenome-Assembled Genomes (MAGs).</title>
        <authorList>
            <person name="Tran P."/>
        </authorList>
    </citation>
    <scope>NUCLEOTIDE SEQUENCE [LARGE SCALE GENOMIC DNA]</scope>
    <source>
        <strain evidence="3">K_DeepCast_65m_m2_236</strain>
    </source>
</reference>
<name>A0A938BP05_9BACT</name>
<feature type="region of interest" description="Disordered" evidence="1">
    <location>
        <begin position="1"/>
        <end position="21"/>
    </location>
</feature>
<dbReference type="Proteomes" id="UP000703893">
    <property type="component" value="Unassembled WGS sequence"/>
</dbReference>
<dbReference type="EMBL" id="VGJX01000685">
    <property type="protein sequence ID" value="MBM3275705.1"/>
    <property type="molecule type" value="Genomic_DNA"/>
</dbReference>
<comment type="caution">
    <text evidence="3">The sequence shown here is derived from an EMBL/GenBank/DDBJ whole genome shotgun (WGS) entry which is preliminary data.</text>
</comment>
<sequence>MSSWRPPTSATPDPPIPPAQEGYGYVKAPFYGYVQSTLEAPLRKYEDLPTPKYGDENGPKRNPDSLPPRPPDIVMPPPAQPAIPPAPPPAVTPIGPVSLPQAEAGGGFSLAGMLAPVRNIPNILGRATANAAARTTAQGVALQATATGIKGLRPTMGGVLWQALNPAGLLRSTGISALIAAPIALIENLIEHSKGKTTTNQLVAGTVADTLGYTAAGVGGTVIGAMIGSVVPGIGTLVGMAAGGLLSALYSKFIRPKAKATVEARMFG</sequence>
<feature type="transmembrane region" description="Helical" evidence="2">
    <location>
        <begin position="230"/>
        <end position="250"/>
    </location>
</feature>
<dbReference type="AlphaFoldDB" id="A0A938BP05"/>
<proteinExistence type="predicted"/>